<dbReference type="InParanoid" id="F4BW09"/>
<evidence type="ECO:0000313" key="1">
    <source>
        <dbReference type="EMBL" id="AEB68439.1"/>
    </source>
</evidence>
<organism evidence="1 2">
    <name type="scientific">Methanothrix soehngenii (strain ATCC 5969 / DSM 3671 / JCM 10134 / NBRC 103675 / OCM 69 / GP-6)</name>
    <name type="common">Methanosaeta concilii</name>
    <dbReference type="NCBI Taxonomy" id="990316"/>
    <lineage>
        <taxon>Archaea</taxon>
        <taxon>Methanobacteriati</taxon>
        <taxon>Methanobacteriota</taxon>
        <taxon>Stenosarchaea group</taxon>
        <taxon>Methanomicrobia</taxon>
        <taxon>Methanotrichales</taxon>
        <taxon>Methanotrichaceae</taxon>
        <taxon>Methanothrix</taxon>
    </lineage>
</organism>
<dbReference type="EMBL" id="CP002565">
    <property type="protein sequence ID" value="AEB68439.1"/>
    <property type="molecule type" value="Genomic_DNA"/>
</dbReference>
<gene>
    <name evidence="1" type="ordered locus">MCON_1847</name>
</gene>
<name>F4BW09_METSG</name>
<proteinExistence type="predicted"/>
<sequence length="109" mass="13318">MLFIFFISLIIRAMLLRRAMEAELLDEKSIEDILMELLKLRAFKVSGRWRRMEVSKKTENDIHKDGDRSSCRGQFSYYIIRSEFRFRYYRISHKLFNYKNFMNNSNCII</sequence>
<dbReference type="AlphaFoldDB" id="F4BW09"/>
<dbReference type="HOGENOM" id="CLU_2177871_0_0_2"/>
<keyword evidence="2" id="KW-1185">Reference proteome</keyword>
<evidence type="ECO:0000313" key="2">
    <source>
        <dbReference type="Proteomes" id="UP000007807"/>
    </source>
</evidence>
<dbReference type="STRING" id="990316.MCON_1847"/>
<dbReference type="Proteomes" id="UP000007807">
    <property type="component" value="Chromosome"/>
</dbReference>
<protein>
    <submittedName>
        <fullName evidence="1">Conserved domain protein</fullName>
    </submittedName>
</protein>
<accession>F4BW09</accession>
<dbReference type="KEGG" id="mcj:MCON_1847"/>
<reference evidence="1 2" key="1">
    <citation type="journal article" date="2011" name="J. Bacteriol.">
        <title>Complete genome sequence of Methanosaeta concilii, a specialist in aceticlastic methanogenesis.</title>
        <authorList>
            <person name="Barber R.D."/>
            <person name="Zhang L."/>
            <person name="Harnack M."/>
            <person name="Olson M.V."/>
            <person name="Kaul R."/>
            <person name="Ingram-Smith C."/>
            <person name="Smith K.S."/>
        </authorList>
    </citation>
    <scope>NUCLEOTIDE SEQUENCE [LARGE SCALE GENOMIC DNA]</scope>
    <source>
        <strain evidence="2">ATCC 5969 / DSM 3671 / JCM 10134 / NBRC 103675 / OCM 69 / GP-6</strain>
    </source>
</reference>